<dbReference type="Proteomes" id="UP001597509">
    <property type="component" value="Unassembled WGS sequence"/>
</dbReference>
<dbReference type="PANTHER" id="PTHR34220">
    <property type="entry name" value="SENSOR HISTIDINE KINASE YPDA"/>
    <property type="match status" value="1"/>
</dbReference>
<evidence type="ECO:0000313" key="4">
    <source>
        <dbReference type="EMBL" id="MFD2905659.1"/>
    </source>
</evidence>
<keyword evidence="5" id="KW-1185">Reference proteome</keyword>
<keyword evidence="1" id="KW-0175">Coiled coil</keyword>
<comment type="caution">
    <text evidence="4">The sequence shown here is derived from an EMBL/GenBank/DDBJ whole genome shotgun (WGS) entry which is preliminary data.</text>
</comment>
<dbReference type="RefSeq" id="WP_380922399.1">
    <property type="nucleotide sequence ID" value="NZ_JBHUPE010000007.1"/>
</dbReference>
<keyword evidence="2" id="KW-0812">Transmembrane</keyword>
<dbReference type="Pfam" id="PF06580">
    <property type="entry name" value="His_kinase"/>
    <property type="match status" value="1"/>
</dbReference>
<dbReference type="EC" id="2.7.13.3" evidence="4"/>
<feature type="coiled-coil region" evidence="1">
    <location>
        <begin position="285"/>
        <end position="317"/>
    </location>
</feature>
<organism evidence="4 5">
    <name type="scientific">Sphingobacterium anhuiense</name>
    <dbReference type="NCBI Taxonomy" id="493780"/>
    <lineage>
        <taxon>Bacteria</taxon>
        <taxon>Pseudomonadati</taxon>
        <taxon>Bacteroidota</taxon>
        <taxon>Sphingobacteriia</taxon>
        <taxon>Sphingobacteriales</taxon>
        <taxon>Sphingobacteriaceae</taxon>
        <taxon>Sphingobacterium</taxon>
    </lineage>
</organism>
<keyword evidence="4" id="KW-0808">Transferase</keyword>
<name>A0ABW5YYP5_9SPHI</name>
<protein>
    <submittedName>
        <fullName evidence="4">Sensor histidine kinase</fullName>
        <ecNumber evidence="4">2.7.13.3</ecNumber>
    </submittedName>
</protein>
<keyword evidence="2" id="KW-1133">Transmembrane helix</keyword>
<reference evidence="5" key="1">
    <citation type="journal article" date="2019" name="Int. J. Syst. Evol. Microbiol.">
        <title>The Global Catalogue of Microorganisms (GCM) 10K type strain sequencing project: providing services to taxonomists for standard genome sequencing and annotation.</title>
        <authorList>
            <consortium name="The Broad Institute Genomics Platform"/>
            <consortium name="The Broad Institute Genome Sequencing Center for Infectious Disease"/>
            <person name="Wu L."/>
            <person name="Ma J."/>
        </authorList>
    </citation>
    <scope>NUCLEOTIDE SEQUENCE [LARGE SCALE GENOMIC DNA]</scope>
    <source>
        <strain evidence="5">KCTC 22209</strain>
    </source>
</reference>
<proteinExistence type="predicted"/>
<keyword evidence="2" id="KW-0472">Membrane</keyword>
<feature type="transmembrane region" description="Helical" evidence="2">
    <location>
        <begin position="268"/>
        <end position="287"/>
    </location>
</feature>
<feature type="domain" description="Signal transduction histidine kinase internal region" evidence="3">
    <location>
        <begin position="310"/>
        <end position="387"/>
    </location>
</feature>
<evidence type="ECO:0000256" key="1">
    <source>
        <dbReference type="SAM" id="Coils"/>
    </source>
</evidence>
<dbReference type="GO" id="GO:0004673">
    <property type="term" value="F:protein histidine kinase activity"/>
    <property type="evidence" value="ECO:0007669"/>
    <property type="project" value="UniProtKB-EC"/>
</dbReference>
<feature type="transmembrane region" description="Helical" evidence="2">
    <location>
        <begin position="15"/>
        <end position="36"/>
    </location>
</feature>
<dbReference type="InterPro" id="IPR050640">
    <property type="entry name" value="Bact_2-comp_sensor_kinase"/>
</dbReference>
<evidence type="ECO:0000259" key="3">
    <source>
        <dbReference type="Pfam" id="PF06580"/>
    </source>
</evidence>
<dbReference type="EMBL" id="JBHUPE010000007">
    <property type="protein sequence ID" value="MFD2905659.1"/>
    <property type="molecule type" value="Genomic_DNA"/>
</dbReference>
<keyword evidence="4" id="KW-0418">Kinase</keyword>
<sequence length="495" mass="57917">MNKYITSFSLKRNRFIILGLSLFVVVSIYVLMFRVIDHRLHTLNKRILKEMSFEKSQLVQKEFDDFDRVFHLMGLAADEGQQKFMNKLIDQDSVRQFLIAYTYWRSDGLHFSKNLEWYADPKAIDPVIQSTILPEDFRKTKFIKSEKGMYLHVYVPTDKGVLQLTLDLHKLNAYFWAGNLGTRAYFEVYDANGICLIYPDEKEIGKKRIKSWKQYPVKNNLVMSDYILMEVLLDEYKFKGTFENNRLFVNVLLMLTEDDVRDIGNKTFLLGAIGIASMLFFMFLLDIENRKAKRLRLKNLEYQKEDALLRFENLKRKVDPHFLFNALGSLQQLIGKDTAQAKVFVGNMAKVYRKFLSGDESGLAPIKEELALAEEYFFMQKIRFVDTLNPLKINVTPEVMPLFIPKFSLQILIENAIKHNELSKEQPLSITIEEQEGRLVVRNTVLFKNPDMDAAGYGTKMIAHVYDFYQVQGFEIQHHDADFTVYLPFIHIDSR</sequence>
<dbReference type="InterPro" id="IPR010559">
    <property type="entry name" value="Sig_transdc_His_kin_internal"/>
</dbReference>
<dbReference type="PANTHER" id="PTHR34220:SF7">
    <property type="entry name" value="SENSOR HISTIDINE KINASE YPDA"/>
    <property type="match status" value="1"/>
</dbReference>
<accession>A0ABW5YYP5</accession>
<gene>
    <name evidence="4" type="ORF">ACFS6I_17155</name>
</gene>
<evidence type="ECO:0000256" key="2">
    <source>
        <dbReference type="SAM" id="Phobius"/>
    </source>
</evidence>
<evidence type="ECO:0000313" key="5">
    <source>
        <dbReference type="Proteomes" id="UP001597509"/>
    </source>
</evidence>